<feature type="region of interest" description="Disordered" evidence="1">
    <location>
        <begin position="117"/>
        <end position="143"/>
    </location>
</feature>
<dbReference type="AlphaFoldDB" id="A0A397VH41"/>
<dbReference type="STRING" id="44941.A0A397VH41"/>
<feature type="compositionally biased region" description="Basic and acidic residues" evidence="1">
    <location>
        <begin position="117"/>
        <end position="131"/>
    </location>
</feature>
<evidence type="ECO:0000313" key="3">
    <source>
        <dbReference type="Proteomes" id="UP000266673"/>
    </source>
</evidence>
<evidence type="ECO:0000313" key="2">
    <source>
        <dbReference type="EMBL" id="RIB21141.1"/>
    </source>
</evidence>
<dbReference type="OrthoDB" id="10505915at2759"/>
<gene>
    <name evidence="2" type="ORF">C2G38_2177474</name>
</gene>
<protein>
    <submittedName>
        <fullName evidence="2">Uncharacterized protein</fullName>
    </submittedName>
</protein>
<proteinExistence type="predicted"/>
<sequence>MTKLLVFESQSSLSCYIKNTLKYKGEVSLPCMKKGFYQEEKEITHLINLGNRVANSNNYDQSFKRRSTQLKNETCESMQQIIYVLGQKLKNIDSELQNTHKKLYRSRKKALTLQELLEKESNSSSENKDENDSNSNDKIQEPKTKEQKFQVLIQFFISKGRLESTCEEIIAKKKDILEVGFDCAWSKVREAPQASAEFVYNGTPEVTPTLYEYNITLDVGVDGDLNTNKTLCEEKIIHKIFADLKHKSKILRNKIVIINLELQMYNYYSREIGVRASLLSTNSLLDWSKTSRGVFVIVGGSIFGEFGNASECLEALDGIQYSLWSNVKDLMNLSGSSSGDSVLVTTLCKVRRSFLCHIREECRRDGHILLVQPSISSFVDNFTAVNASQTSTRGLTKADNGLGRRIEISTSGSFRG</sequence>
<comment type="caution">
    <text evidence="2">The sequence shown here is derived from an EMBL/GenBank/DDBJ whole genome shotgun (WGS) entry which is preliminary data.</text>
</comment>
<organism evidence="2 3">
    <name type="scientific">Gigaspora rosea</name>
    <dbReference type="NCBI Taxonomy" id="44941"/>
    <lineage>
        <taxon>Eukaryota</taxon>
        <taxon>Fungi</taxon>
        <taxon>Fungi incertae sedis</taxon>
        <taxon>Mucoromycota</taxon>
        <taxon>Glomeromycotina</taxon>
        <taxon>Glomeromycetes</taxon>
        <taxon>Diversisporales</taxon>
        <taxon>Gigasporaceae</taxon>
        <taxon>Gigaspora</taxon>
    </lineage>
</organism>
<evidence type="ECO:0000256" key="1">
    <source>
        <dbReference type="SAM" id="MobiDB-lite"/>
    </source>
</evidence>
<keyword evidence="3" id="KW-1185">Reference proteome</keyword>
<dbReference type="Proteomes" id="UP000266673">
    <property type="component" value="Unassembled WGS sequence"/>
</dbReference>
<dbReference type="EMBL" id="QKWP01000378">
    <property type="protein sequence ID" value="RIB21141.1"/>
    <property type="molecule type" value="Genomic_DNA"/>
</dbReference>
<name>A0A397VH41_9GLOM</name>
<reference evidence="2 3" key="1">
    <citation type="submission" date="2018-06" db="EMBL/GenBank/DDBJ databases">
        <title>Comparative genomics reveals the genomic features of Rhizophagus irregularis, R. cerebriforme, R. diaphanum and Gigaspora rosea, and their symbiotic lifestyle signature.</title>
        <authorList>
            <person name="Morin E."/>
            <person name="San Clemente H."/>
            <person name="Chen E.C.H."/>
            <person name="De La Providencia I."/>
            <person name="Hainaut M."/>
            <person name="Kuo A."/>
            <person name="Kohler A."/>
            <person name="Murat C."/>
            <person name="Tang N."/>
            <person name="Roy S."/>
            <person name="Loubradou J."/>
            <person name="Henrissat B."/>
            <person name="Grigoriev I.V."/>
            <person name="Corradi N."/>
            <person name="Roux C."/>
            <person name="Martin F.M."/>
        </authorList>
    </citation>
    <scope>NUCLEOTIDE SEQUENCE [LARGE SCALE GENOMIC DNA]</scope>
    <source>
        <strain evidence="2 3">DAOM 194757</strain>
    </source>
</reference>
<accession>A0A397VH41</accession>